<dbReference type="Pfam" id="PF00005">
    <property type="entry name" value="ABC_tran"/>
    <property type="match status" value="2"/>
</dbReference>
<feature type="domain" description="ABC transporter" evidence="5">
    <location>
        <begin position="272"/>
        <end position="509"/>
    </location>
</feature>
<gene>
    <name evidence="6" type="ORF">HD601_005378</name>
</gene>
<name>A0A7W9GVE8_9ACTN</name>
<dbReference type="GO" id="GO:0016887">
    <property type="term" value="F:ATP hydrolysis activity"/>
    <property type="evidence" value="ECO:0007669"/>
    <property type="project" value="InterPro"/>
</dbReference>
<evidence type="ECO:0000256" key="3">
    <source>
        <dbReference type="ARBA" id="ARBA00022741"/>
    </source>
</evidence>
<dbReference type="Proteomes" id="UP000542813">
    <property type="component" value="Unassembled WGS sequence"/>
</dbReference>
<dbReference type="InterPro" id="IPR017871">
    <property type="entry name" value="ABC_transporter-like_CS"/>
</dbReference>
<dbReference type="InterPro" id="IPR003439">
    <property type="entry name" value="ABC_transporter-like_ATP-bd"/>
</dbReference>
<sequence length="509" mass="54545">MTASAAAPVLAVEGLTKRYPGVTALDGMSFEVRPHEVVGLIGENGAGKSTLLKSLVGLVTPDAGTIRVGGEAVRLRGVAHAGSVGIGMVFQEQSLVPNLTVAENILLGAERSAVRAGFYRWRAMKALAQEQLDKIGSRIDPGARTDTLTFAQRQMVEVAKVLTIEERITGEPVVLLDEPTSVLERDEIATLFAQIERLRRRASVVFVSHRLDEVLEVSDRVYVLRNGQVVAEVDPSTVDATDLHHLLIGRESGGSHYHDEKQKECDGAPVRLRVSDLSTAGCDGVSFEIRAGEVLGVAGVQGSGREDVCRALFGAIRSSGGRVTLDDQPFRLGSPRSAVRSGVGYVPSERRTDGIVPPMSVAENLSMAHVGEVCTGPVLQAKRERGLVEHWVRRLGIKTPSPETAIGTLSGGNQQKVVLARWMIDDDLRLLILDHPTRGLDVGAKSDVYALIRDLAAAGCAVLLLSDTLEEMIALSHRVVVMKDGVVVTTVETPKGAKPDPVVILEEMV</sequence>
<dbReference type="Gene3D" id="3.40.50.300">
    <property type="entry name" value="P-loop containing nucleotide triphosphate hydrolases"/>
    <property type="match status" value="2"/>
</dbReference>
<feature type="domain" description="ABC transporter" evidence="5">
    <location>
        <begin position="10"/>
        <end position="251"/>
    </location>
</feature>
<evidence type="ECO:0000259" key="5">
    <source>
        <dbReference type="PROSITE" id="PS50893"/>
    </source>
</evidence>
<dbReference type="InterPro" id="IPR027417">
    <property type="entry name" value="P-loop_NTPase"/>
</dbReference>
<evidence type="ECO:0000313" key="7">
    <source>
        <dbReference type="Proteomes" id="UP000542813"/>
    </source>
</evidence>
<evidence type="ECO:0000256" key="2">
    <source>
        <dbReference type="ARBA" id="ARBA00022737"/>
    </source>
</evidence>
<reference evidence="6 7" key="1">
    <citation type="submission" date="2020-08" db="EMBL/GenBank/DDBJ databases">
        <title>Sequencing the genomes of 1000 actinobacteria strains.</title>
        <authorList>
            <person name="Klenk H.-P."/>
        </authorList>
    </citation>
    <scope>NUCLEOTIDE SEQUENCE [LARGE SCALE GENOMIC DNA]</scope>
    <source>
        <strain evidence="6 7">DSM 102122</strain>
    </source>
</reference>
<dbReference type="CDD" id="cd03215">
    <property type="entry name" value="ABC_Carb_Monos_II"/>
    <property type="match status" value="1"/>
</dbReference>
<dbReference type="SMART" id="SM00382">
    <property type="entry name" value="AAA"/>
    <property type="match status" value="2"/>
</dbReference>
<keyword evidence="3" id="KW-0547">Nucleotide-binding</keyword>
<evidence type="ECO:0000256" key="4">
    <source>
        <dbReference type="ARBA" id="ARBA00022840"/>
    </source>
</evidence>
<comment type="caution">
    <text evidence="6">The sequence shown here is derived from an EMBL/GenBank/DDBJ whole genome shotgun (WGS) entry which is preliminary data.</text>
</comment>
<dbReference type="PANTHER" id="PTHR43790:SF9">
    <property type="entry name" value="GALACTOFURANOSE TRANSPORTER ATP-BINDING PROTEIN YTFR"/>
    <property type="match status" value="1"/>
</dbReference>
<evidence type="ECO:0000313" key="6">
    <source>
        <dbReference type="EMBL" id="MBB5790803.1"/>
    </source>
</evidence>
<dbReference type="AlphaFoldDB" id="A0A7W9GVE8"/>
<keyword evidence="2" id="KW-0677">Repeat</keyword>
<dbReference type="PANTHER" id="PTHR43790">
    <property type="entry name" value="CARBOHYDRATE TRANSPORT ATP-BINDING PROTEIN MG119-RELATED"/>
    <property type="match status" value="1"/>
</dbReference>
<dbReference type="GO" id="GO:0005524">
    <property type="term" value="F:ATP binding"/>
    <property type="evidence" value="ECO:0007669"/>
    <property type="project" value="UniProtKB-KW"/>
</dbReference>
<evidence type="ECO:0000256" key="1">
    <source>
        <dbReference type="ARBA" id="ARBA00022448"/>
    </source>
</evidence>
<accession>A0A7W9GVE8</accession>
<keyword evidence="4 6" id="KW-0067">ATP-binding</keyword>
<dbReference type="CDD" id="cd03216">
    <property type="entry name" value="ABC_Carb_Monos_I"/>
    <property type="match status" value="1"/>
</dbReference>
<dbReference type="RefSeq" id="WP_184827120.1">
    <property type="nucleotide sequence ID" value="NZ_JACHMM010000001.1"/>
</dbReference>
<protein>
    <submittedName>
        <fullName evidence="6">Ribose transport system ATP-binding protein</fullName>
    </submittedName>
</protein>
<dbReference type="EMBL" id="JACHMM010000001">
    <property type="protein sequence ID" value="MBB5790803.1"/>
    <property type="molecule type" value="Genomic_DNA"/>
</dbReference>
<dbReference type="InterPro" id="IPR003593">
    <property type="entry name" value="AAA+_ATPase"/>
</dbReference>
<dbReference type="InterPro" id="IPR050107">
    <property type="entry name" value="ABC_carbohydrate_import_ATPase"/>
</dbReference>
<dbReference type="PROSITE" id="PS50893">
    <property type="entry name" value="ABC_TRANSPORTER_2"/>
    <property type="match status" value="2"/>
</dbReference>
<dbReference type="SUPFAM" id="SSF52540">
    <property type="entry name" value="P-loop containing nucleoside triphosphate hydrolases"/>
    <property type="match status" value="2"/>
</dbReference>
<organism evidence="6 7">
    <name type="scientific">Jiangella mangrovi</name>
    <dbReference type="NCBI Taxonomy" id="1524084"/>
    <lineage>
        <taxon>Bacteria</taxon>
        <taxon>Bacillati</taxon>
        <taxon>Actinomycetota</taxon>
        <taxon>Actinomycetes</taxon>
        <taxon>Jiangellales</taxon>
        <taxon>Jiangellaceae</taxon>
        <taxon>Jiangella</taxon>
    </lineage>
</organism>
<keyword evidence="7" id="KW-1185">Reference proteome</keyword>
<proteinExistence type="predicted"/>
<dbReference type="PROSITE" id="PS00211">
    <property type="entry name" value="ABC_TRANSPORTER_1"/>
    <property type="match status" value="1"/>
</dbReference>
<keyword evidence="1" id="KW-0813">Transport</keyword>